<evidence type="ECO:0000313" key="7">
    <source>
        <dbReference type="Proteomes" id="UP001216595"/>
    </source>
</evidence>
<sequence length="132" mass="14824">MTYEMWILVFAAIWGLIQIFIAAVAPAFQPGYFQWNASPRDEAFDLGPVAGRMRRAYQNFLETFPFFIVIVMALAYTQQSDDVSRVGAIVYFIARLLYFPAYAVGVKARSLLYIVSLAGMTACAVTLFRGLI</sequence>
<feature type="transmembrane region" description="Helical" evidence="5">
    <location>
        <begin position="60"/>
        <end position="77"/>
    </location>
</feature>
<comment type="caution">
    <text evidence="6">The sequence shown here is derived from an EMBL/GenBank/DDBJ whole genome shotgun (WGS) entry which is preliminary data.</text>
</comment>
<feature type="transmembrane region" description="Helical" evidence="5">
    <location>
        <begin position="83"/>
        <end position="104"/>
    </location>
</feature>
<dbReference type="Proteomes" id="UP001216595">
    <property type="component" value="Unassembled WGS sequence"/>
</dbReference>
<accession>A0ABT5IFG9</accession>
<feature type="transmembrane region" description="Helical" evidence="5">
    <location>
        <begin position="6"/>
        <end position="28"/>
    </location>
</feature>
<evidence type="ECO:0000256" key="1">
    <source>
        <dbReference type="ARBA" id="ARBA00004370"/>
    </source>
</evidence>
<keyword evidence="4 5" id="KW-0472">Membrane</keyword>
<proteinExistence type="predicted"/>
<evidence type="ECO:0000256" key="4">
    <source>
        <dbReference type="ARBA" id="ARBA00023136"/>
    </source>
</evidence>
<comment type="subcellular location">
    <subcellularLocation>
        <location evidence="1">Membrane</location>
    </subcellularLocation>
</comment>
<evidence type="ECO:0000256" key="3">
    <source>
        <dbReference type="ARBA" id="ARBA00022989"/>
    </source>
</evidence>
<organism evidence="6 7">
    <name type="scientific">Asticcacaulis currens</name>
    <dbReference type="NCBI Taxonomy" id="2984210"/>
    <lineage>
        <taxon>Bacteria</taxon>
        <taxon>Pseudomonadati</taxon>
        <taxon>Pseudomonadota</taxon>
        <taxon>Alphaproteobacteria</taxon>
        <taxon>Caulobacterales</taxon>
        <taxon>Caulobacteraceae</taxon>
        <taxon>Asticcacaulis</taxon>
    </lineage>
</organism>
<reference evidence="6 7" key="1">
    <citation type="submission" date="2023-01" db="EMBL/GenBank/DDBJ databases">
        <title>Novel species of the genus Asticcacaulis isolated from rivers.</title>
        <authorList>
            <person name="Lu H."/>
        </authorList>
    </citation>
    <scope>NUCLEOTIDE SEQUENCE [LARGE SCALE GENOMIC DNA]</scope>
    <source>
        <strain evidence="6 7">DXS10W</strain>
    </source>
</reference>
<protein>
    <submittedName>
        <fullName evidence="6">MAPEG family protein</fullName>
    </submittedName>
</protein>
<dbReference type="Gene3D" id="1.20.120.550">
    <property type="entry name" value="Membrane associated eicosanoid/glutathione metabolism-like domain"/>
    <property type="match status" value="1"/>
</dbReference>
<dbReference type="InterPro" id="IPR023352">
    <property type="entry name" value="MAPEG-like_dom_sf"/>
</dbReference>
<gene>
    <name evidence="6" type="ORF">PQU94_11680</name>
</gene>
<keyword evidence="2 5" id="KW-0812">Transmembrane</keyword>
<dbReference type="PANTHER" id="PTHR35371:SF1">
    <property type="entry name" value="BLR7753 PROTEIN"/>
    <property type="match status" value="1"/>
</dbReference>
<dbReference type="PANTHER" id="PTHR35371">
    <property type="entry name" value="INNER MEMBRANE PROTEIN"/>
    <property type="match status" value="1"/>
</dbReference>
<dbReference type="InterPro" id="IPR001129">
    <property type="entry name" value="Membr-assoc_MAPEG"/>
</dbReference>
<name>A0ABT5IFG9_9CAUL</name>
<dbReference type="EMBL" id="JAQQKW010000006">
    <property type="protein sequence ID" value="MDC7694941.1"/>
    <property type="molecule type" value="Genomic_DNA"/>
</dbReference>
<dbReference type="Pfam" id="PF01124">
    <property type="entry name" value="MAPEG"/>
    <property type="match status" value="1"/>
</dbReference>
<keyword evidence="7" id="KW-1185">Reference proteome</keyword>
<keyword evidence="3 5" id="KW-1133">Transmembrane helix</keyword>
<evidence type="ECO:0000256" key="5">
    <source>
        <dbReference type="SAM" id="Phobius"/>
    </source>
</evidence>
<evidence type="ECO:0000256" key="2">
    <source>
        <dbReference type="ARBA" id="ARBA00022692"/>
    </source>
</evidence>
<evidence type="ECO:0000313" key="6">
    <source>
        <dbReference type="EMBL" id="MDC7694941.1"/>
    </source>
</evidence>
<dbReference type="RefSeq" id="WP_272741644.1">
    <property type="nucleotide sequence ID" value="NZ_JAQQKW010000006.1"/>
</dbReference>
<feature type="transmembrane region" description="Helical" evidence="5">
    <location>
        <begin position="111"/>
        <end position="131"/>
    </location>
</feature>
<dbReference type="SUPFAM" id="SSF161084">
    <property type="entry name" value="MAPEG domain-like"/>
    <property type="match status" value="1"/>
</dbReference>